<dbReference type="EMBL" id="KN837338">
    <property type="protein sequence ID" value="KIJ27341.1"/>
    <property type="molecule type" value="Genomic_DNA"/>
</dbReference>
<reference evidence="2 3" key="1">
    <citation type="submission" date="2014-06" db="EMBL/GenBank/DDBJ databases">
        <title>Evolutionary Origins and Diversification of the Mycorrhizal Mutualists.</title>
        <authorList>
            <consortium name="DOE Joint Genome Institute"/>
            <consortium name="Mycorrhizal Genomics Consortium"/>
            <person name="Kohler A."/>
            <person name="Kuo A."/>
            <person name="Nagy L.G."/>
            <person name="Floudas D."/>
            <person name="Copeland A."/>
            <person name="Barry K.W."/>
            <person name="Cichocki N."/>
            <person name="Veneault-Fourrey C."/>
            <person name="LaButti K."/>
            <person name="Lindquist E.A."/>
            <person name="Lipzen A."/>
            <person name="Lundell T."/>
            <person name="Morin E."/>
            <person name="Murat C."/>
            <person name="Riley R."/>
            <person name="Ohm R."/>
            <person name="Sun H."/>
            <person name="Tunlid A."/>
            <person name="Henrissat B."/>
            <person name="Grigoriev I.V."/>
            <person name="Hibbett D.S."/>
            <person name="Martin F."/>
        </authorList>
    </citation>
    <scope>NUCLEOTIDE SEQUENCE [LARGE SCALE GENOMIC DNA]</scope>
    <source>
        <strain evidence="2 3">SS14</strain>
    </source>
</reference>
<evidence type="ECO:0000313" key="2">
    <source>
        <dbReference type="EMBL" id="KIJ27341.1"/>
    </source>
</evidence>
<dbReference type="Gene3D" id="3.40.470.10">
    <property type="entry name" value="Uracil-DNA glycosylase-like domain"/>
    <property type="match status" value="1"/>
</dbReference>
<dbReference type="InterPro" id="IPR036895">
    <property type="entry name" value="Uracil-DNA_glycosylase-like_sf"/>
</dbReference>
<accession>A0A0C9UPG8</accession>
<sequence>IVCFVGKGIWQIVEAAFKKKLLEGSLAGASVDIRKLEDDILKGEGGEEILPSTPTKRSPSKRPSKSPAKSPRKPKADGYGLQPYKFVYADVMKDDTVKTEPNDAGDHDVVEETKETLFFVSPSSSARVVSHQLQDKAKILAELGADLAKVKAKAMDTSQMAVIPIDSWMPLNGAT</sequence>
<organism evidence="2 3">
    <name type="scientific">Sphaerobolus stellatus (strain SS14)</name>
    <dbReference type="NCBI Taxonomy" id="990650"/>
    <lineage>
        <taxon>Eukaryota</taxon>
        <taxon>Fungi</taxon>
        <taxon>Dikarya</taxon>
        <taxon>Basidiomycota</taxon>
        <taxon>Agaricomycotina</taxon>
        <taxon>Agaricomycetes</taxon>
        <taxon>Phallomycetidae</taxon>
        <taxon>Geastrales</taxon>
        <taxon>Sphaerobolaceae</taxon>
        <taxon>Sphaerobolus</taxon>
    </lineage>
</organism>
<feature type="non-terminal residue" evidence="2">
    <location>
        <position position="175"/>
    </location>
</feature>
<dbReference type="HOGENOM" id="CLU_1536211_0_0_1"/>
<keyword evidence="3" id="KW-1185">Reference proteome</keyword>
<name>A0A0C9UPG8_SPHS4</name>
<proteinExistence type="predicted"/>
<evidence type="ECO:0000313" key="3">
    <source>
        <dbReference type="Proteomes" id="UP000054279"/>
    </source>
</evidence>
<gene>
    <name evidence="2" type="ORF">M422DRAFT_271485</name>
</gene>
<evidence type="ECO:0000256" key="1">
    <source>
        <dbReference type="SAM" id="MobiDB-lite"/>
    </source>
</evidence>
<protein>
    <submittedName>
        <fullName evidence="2">Uncharacterized protein</fullName>
    </submittedName>
</protein>
<dbReference type="OrthoDB" id="565731at2759"/>
<feature type="region of interest" description="Disordered" evidence="1">
    <location>
        <begin position="44"/>
        <end position="80"/>
    </location>
</feature>
<dbReference type="AlphaFoldDB" id="A0A0C9UPG8"/>
<dbReference type="Proteomes" id="UP000054279">
    <property type="component" value="Unassembled WGS sequence"/>
</dbReference>